<dbReference type="SUPFAM" id="SSF56059">
    <property type="entry name" value="Glutathione synthetase ATP-binding domain-like"/>
    <property type="match status" value="1"/>
</dbReference>
<gene>
    <name evidence="1" type="ORF">J2Z69_003178</name>
</gene>
<dbReference type="RefSeq" id="WP_209864615.1">
    <property type="nucleotide sequence ID" value="NZ_JAGGLD010000006.1"/>
</dbReference>
<accession>A0ABS4JMA7</accession>
<evidence type="ECO:0008006" key="3">
    <source>
        <dbReference type="Google" id="ProtNLM"/>
    </source>
</evidence>
<sequence>MGLKHVGILLNARMHRGIPRRKTGQESISNYEEAAAEFGLLPCYLRVNDIDLHSGTTAAYIYNKYEFKRVIVPIPEVIHNRAIYEDASAHRKIQALIQQGSSIFNVNNRYGKDEMHRYLRANPFISHYLPDTAIITPSTLRRFMENYDDLILKPCRGSVGRGVMRLQKSHAGWKITYVSSLKPGNWLTTRLRGEEFPPAVKHRLSLTPYLVQERIPLAEYDGRSFDLRVTVQRGIQAEWAVTGMFAKRSAAGIFISNLAGGGSASSAYSQLSEVMPSLQAMSVLAEVEHLSLAIASYLASHLPLLADLGLDIGVTAQGHIYFIECNGRDQRYGFNKAGMSGTWKATYRQPMAFARYLLNQ</sequence>
<dbReference type="InterPro" id="IPR026838">
    <property type="entry name" value="YheC/D"/>
</dbReference>
<evidence type="ECO:0000313" key="1">
    <source>
        <dbReference type="EMBL" id="MBP2002121.1"/>
    </source>
</evidence>
<proteinExistence type="predicted"/>
<comment type="caution">
    <text evidence="1">The sequence shown here is derived from an EMBL/GenBank/DDBJ whole genome shotgun (WGS) entry which is preliminary data.</text>
</comment>
<keyword evidence="2" id="KW-1185">Reference proteome</keyword>
<dbReference type="Pfam" id="PF14398">
    <property type="entry name" value="ATPgrasp_YheCD"/>
    <property type="match status" value="1"/>
</dbReference>
<dbReference type="InterPro" id="IPR013815">
    <property type="entry name" value="ATP_grasp_subdomain_1"/>
</dbReference>
<dbReference type="EMBL" id="JAGGLD010000006">
    <property type="protein sequence ID" value="MBP2002121.1"/>
    <property type="molecule type" value="Genomic_DNA"/>
</dbReference>
<organism evidence="1 2">
    <name type="scientific">Paenibacillus shirakamiensis</name>
    <dbReference type="NCBI Taxonomy" id="1265935"/>
    <lineage>
        <taxon>Bacteria</taxon>
        <taxon>Bacillati</taxon>
        <taxon>Bacillota</taxon>
        <taxon>Bacilli</taxon>
        <taxon>Bacillales</taxon>
        <taxon>Paenibacillaceae</taxon>
        <taxon>Paenibacillus</taxon>
    </lineage>
</organism>
<protein>
    <recommendedName>
        <fullName evidence="3">YheC/YheD family protein</fullName>
    </recommendedName>
</protein>
<name>A0ABS4JMA7_9BACL</name>
<dbReference type="Gene3D" id="3.30.1490.20">
    <property type="entry name" value="ATP-grasp fold, A domain"/>
    <property type="match status" value="1"/>
</dbReference>
<evidence type="ECO:0000313" key="2">
    <source>
        <dbReference type="Proteomes" id="UP001519288"/>
    </source>
</evidence>
<dbReference type="Proteomes" id="UP001519288">
    <property type="component" value="Unassembled WGS sequence"/>
</dbReference>
<dbReference type="Gene3D" id="3.30.470.20">
    <property type="entry name" value="ATP-grasp fold, B domain"/>
    <property type="match status" value="1"/>
</dbReference>
<reference evidence="1 2" key="1">
    <citation type="submission" date="2021-03" db="EMBL/GenBank/DDBJ databases">
        <title>Genomic Encyclopedia of Type Strains, Phase IV (KMG-IV): sequencing the most valuable type-strain genomes for metagenomic binning, comparative biology and taxonomic classification.</title>
        <authorList>
            <person name="Goeker M."/>
        </authorList>
    </citation>
    <scope>NUCLEOTIDE SEQUENCE [LARGE SCALE GENOMIC DNA]</scope>
    <source>
        <strain evidence="1 2">DSM 26806</strain>
    </source>
</reference>